<protein>
    <recommendedName>
        <fullName evidence="4">Translation initiation factor IF-2</fullName>
    </recommendedName>
</protein>
<keyword evidence="3" id="KW-1185">Reference proteome</keyword>
<evidence type="ECO:0000256" key="1">
    <source>
        <dbReference type="SAM" id="MobiDB-lite"/>
    </source>
</evidence>
<dbReference type="RefSeq" id="WP_379905066.1">
    <property type="nucleotide sequence ID" value="NZ_JBHRTR010000036.1"/>
</dbReference>
<proteinExistence type="predicted"/>
<evidence type="ECO:0000313" key="3">
    <source>
        <dbReference type="Proteomes" id="UP001595528"/>
    </source>
</evidence>
<reference evidence="3" key="1">
    <citation type="journal article" date="2019" name="Int. J. Syst. Evol. Microbiol.">
        <title>The Global Catalogue of Microorganisms (GCM) 10K type strain sequencing project: providing services to taxonomists for standard genome sequencing and annotation.</title>
        <authorList>
            <consortium name="The Broad Institute Genomics Platform"/>
            <consortium name="The Broad Institute Genome Sequencing Center for Infectious Disease"/>
            <person name="Wu L."/>
            <person name="Ma J."/>
        </authorList>
    </citation>
    <scope>NUCLEOTIDE SEQUENCE [LARGE SCALE GENOMIC DNA]</scope>
    <source>
        <strain evidence="3">KCTC 42964</strain>
    </source>
</reference>
<comment type="caution">
    <text evidence="2">The sequence shown here is derived from an EMBL/GenBank/DDBJ whole genome shotgun (WGS) entry which is preliminary data.</text>
</comment>
<organism evidence="2 3">
    <name type="scientific">Marinibaculum pumilum</name>
    <dbReference type="NCBI Taxonomy" id="1766165"/>
    <lineage>
        <taxon>Bacteria</taxon>
        <taxon>Pseudomonadati</taxon>
        <taxon>Pseudomonadota</taxon>
        <taxon>Alphaproteobacteria</taxon>
        <taxon>Rhodospirillales</taxon>
        <taxon>Rhodospirillaceae</taxon>
        <taxon>Marinibaculum</taxon>
    </lineage>
</organism>
<evidence type="ECO:0008006" key="4">
    <source>
        <dbReference type="Google" id="ProtNLM"/>
    </source>
</evidence>
<evidence type="ECO:0000313" key="2">
    <source>
        <dbReference type="EMBL" id="MFC3230163.1"/>
    </source>
</evidence>
<name>A0ABV7L682_9PROT</name>
<dbReference type="Proteomes" id="UP001595528">
    <property type="component" value="Unassembled WGS sequence"/>
</dbReference>
<gene>
    <name evidence="2" type="ORF">ACFOGJ_23135</name>
</gene>
<feature type="region of interest" description="Disordered" evidence="1">
    <location>
        <begin position="1"/>
        <end position="129"/>
    </location>
</feature>
<accession>A0ABV7L682</accession>
<feature type="compositionally biased region" description="Basic and acidic residues" evidence="1">
    <location>
        <begin position="56"/>
        <end position="69"/>
    </location>
</feature>
<sequence length="129" mass="13561">MRIPRLLEVLGRKGGRAGERAAPGSRADSASPAGRGVPPEPYAPEARTGGGSPKVYVEEVRVRTGRFDAQEAPPPGFRGTRTEAARPPAAPPGDVGGRPPRRAERERITVSAEIEGGGQALRRPPAGRR</sequence>
<dbReference type="EMBL" id="JBHRTR010000036">
    <property type="protein sequence ID" value="MFC3230163.1"/>
    <property type="molecule type" value="Genomic_DNA"/>
</dbReference>